<dbReference type="SUPFAM" id="SSF56112">
    <property type="entry name" value="Protein kinase-like (PK-like)"/>
    <property type="match status" value="1"/>
</dbReference>
<evidence type="ECO:0000256" key="4">
    <source>
        <dbReference type="ARBA" id="ARBA00022729"/>
    </source>
</evidence>
<keyword evidence="14" id="KW-1185">Reference proteome</keyword>
<dbReference type="InterPro" id="IPR000719">
    <property type="entry name" value="Prot_kinase_dom"/>
</dbReference>
<evidence type="ECO:0000256" key="9">
    <source>
        <dbReference type="ARBA" id="ARBA00023157"/>
    </source>
</evidence>
<dbReference type="InterPro" id="IPR018392">
    <property type="entry name" value="LysM"/>
</dbReference>
<dbReference type="Gene3D" id="3.30.200.20">
    <property type="entry name" value="Phosphorylase Kinase, domain 1"/>
    <property type="match status" value="1"/>
</dbReference>
<keyword evidence="4" id="KW-0732">Signal</keyword>
<dbReference type="FunFam" id="1.10.510.10:FF:000468">
    <property type="entry name" value="PTI1-like tyrosine-protein kinase 3"/>
    <property type="match status" value="1"/>
</dbReference>
<evidence type="ECO:0000256" key="2">
    <source>
        <dbReference type="ARBA" id="ARBA00022475"/>
    </source>
</evidence>
<dbReference type="GO" id="GO:0051707">
    <property type="term" value="P:response to other organism"/>
    <property type="evidence" value="ECO:0007669"/>
    <property type="project" value="UniProtKB-ARBA"/>
</dbReference>
<evidence type="ECO:0000256" key="5">
    <source>
        <dbReference type="ARBA" id="ARBA00022741"/>
    </source>
</evidence>
<feature type="domain" description="LysM" evidence="12">
    <location>
        <begin position="191"/>
        <end position="242"/>
    </location>
</feature>
<comment type="subcellular location">
    <subcellularLocation>
        <location evidence="1">Cell membrane</location>
        <topology evidence="1">Single-pass membrane protein</topology>
    </subcellularLocation>
</comment>
<dbReference type="PROSITE" id="PS51782">
    <property type="entry name" value="LYSM"/>
    <property type="match status" value="1"/>
</dbReference>
<evidence type="ECO:0000256" key="1">
    <source>
        <dbReference type="ARBA" id="ARBA00004162"/>
    </source>
</evidence>
<keyword evidence="2" id="KW-1003">Cell membrane</keyword>
<dbReference type="Pfam" id="PF23472">
    <property type="entry name" value="LysM2_CERK1_LYK3_4_5"/>
    <property type="match status" value="1"/>
</dbReference>
<dbReference type="InterPro" id="IPR011009">
    <property type="entry name" value="Kinase-like_dom_sf"/>
</dbReference>
<dbReference type="InterPro" id="IPR056562">
    <property type="entry name" value="LysM2_CERK1_LYK3_4_5"/>
</dbReference>
<accession>A0AAN9ET45</accession>
<dbReference type="InterPro" id="IPR052611">
    <property type="entry name" value="Plant_RLK_LysM"/>
</dbReference>
<evidence type="ECO:0000313" key="13">
    <source>
        <dbReference type="EMBL" id="KAK7260625.1"/>
    </source>
</evidence>
<dbReference type="InterPro" id="IPR056563">
    <property type="entry name" value="LysM3_LYK4_5"/>
</dbReference>
<dbReference type="InterPro" id="IPR036779">
    <property type="entry name" value="LysM_dom_sf"/>
</dbReference>
<evidence type="ECO:0000256" key="3">
    <source>
        <dbReference type="ARBA" id="ARBA00022692"/>
    </source>
</evidence>
<feature type="transmembrane region" description="Helical" evidence="10">
    <location>
        <begin position="6"/>
        <end position="27"/>
    </location>
</feature>
<proteinExistence type="predicted"/>
<evidence type="ECO:0000256" key="8">
    <source>
        <dbReference type="ARBA" id="ARBA00023136"/>
    </source>
</evidence>
<dbReference type="GO" id="GO:0004672">
    <property type="term" value="F:protein kinase activity"/>
    <property type="evidence" value="ECO:0007669"/>
    <property type="project" value="InterPro"/>
</dbReference>
<evidence type="ECO:0000259" key="12">
    <source>
        <dbReference type="PROSITE" id="PS51782"/>
    </source>
</evidence>
<feature type="transmembrane region" description="Helical" evidence="10">
    <location>
        <begin position="284"/>
        <end position="307"/>
    </location>
</feature>
<dbReference type="Gene3D" id="3.10.350.10">
    <property type="entry name" value="LysM domain"/>
    <property type="match status" value="1"/>
</dbReference>
<dbReference type="InterPro" id="IPR056561">
    <property type="entry name" value="NFP_LYK_LysM1"/>
</dbReference>
<organism evidence="13 14">
    <name type="scientific">Crotalaria pallida</name>
    <name type="common">Smooth rattlebox</name>
    <name type="synonym">Crotalaria striata</name>
    <dbReference type="NCBI Taxonomy" id="3830"/>
    <lineage>
        <taxon>Eukaryota</taxon>
        <taxon>Viridiplantae</taxon>
        <taxon>Streptophyta</taxon>
        <taxon>Embryophyta</taxon>
        <taxon>Tracheophyta</taxon>
        <taxon>Spermatophyta</taxon>
        <taxon>Magnoliopsida</taxon>
        <taxon>eudicotyledons</taxon>
        <taxon>Gunneridae</taxon>
        <taxon>Pentapetalae</taxon>
        <taxon>rosids</taxon>
        <taxon>fabids</taxon>
        <taxon>Fabales</taxon>
        <taxon>Fabaceae</taxon>
        <taxon>Papilionoideae</taxon>
        <taxon>50 kb inversion clade</taxon>
        <taxon>genistoids sensu lato</taxon>
        <taxon>core genistoids</taxon>
        <taxon>Crotalarieae</taxon>
        <taxon>Crotalaria</taxon>
    </lineage>
</organism>
<dbReference type="Pfam" id="PF00069">
    <property type="entry name" value="Pkinase"/>
    <property type="match status" value="1"/>
</dbReference>
<dbReference type="Pfam" id="PF23446">
    <property type="entry name" value="LysM1_NFP_LYK"/>
    <property type="match status" value="1"/>
</dbReference>
<dbReference type="PANTHER" id="PTHR45927:SF13">
    <property type="entry name" value="PROTEIN LYK2"/>
    <property type="match status" value="1"/>
</dbReference>
<dbReference type="AlphaFoldDB" id="A0AAN9ET45"/>
<keyword evidence="7 10" id="KW-1133">Transmembrane helix</keyword>
<dbReference type="PROSITE" id="PS50011">
    <property type="entry name" value="PROTEIN_KINASE_DOM"/>
    <property type="match status" value="1"/>
</dbReference>
<dbReference type="PANTHER" id="PTHR45927">
    <property type="entry name" value="LYSM-DOMAIN RECEPTOR-LIKE KINASE-RELATED"/>
    <property type="match status" value="1"/>
</dbReference>
<keyword evidence="3 10" id="KW-0812">Transmembrane</keyword>
<dbReference type="EMBL" id="JAYWIO010000005">
    <property type="protein sequence ID" value="KAK7260625.1"/>
    <property type="molecule type" value="Genomic_DNA"/>
</dbReference>
<evidence type="ECO:0000259" key="11">
    <source>
        <dbReference type="PROSITE" id="PS50011"/>
    </source>
</evidence>
<comment type="caution">
    <text evidence="13">The sequence shown here is derived from an EMBL/GenBank/DDBJ whole genome shotgun (WGS) entry which is preliminary data.</text>
</comment>
<keyword evidence="5" id="KW-0547">Nucleotide-binding</keyword>
<dbReference type="Proteomes" id="UP001372338">
    <property type="component" value="Unassembled WGS sequence"/>
</dbReference>
<keyword evidence="9" id="KW-1015">Disulfide bond</keyword>
<evidence type="ECO:0000313" key="14">
    <source>
        <dbReference type="Proteomes" id="UP001372338"/>
    </source>
</evidence>
<protein>
    <submittedName>
        <fullName evidence="13">Uncharacterized protein</fullName>
    </submittedName>
</protein>
<gene>
    <name evidence="13" type="ORF">RIF29_26842</name>
</gene>
<dbReference type="GO" id="GO:0005886">
    <property type="term" value="C:plasma membrane"/>
    <property type="evidence" value="ECO:0007669"/>
    <property type="project" value="UniProtKB-SubCell"/>
</dbReference>
<dbReference type="Gene3D" id="1.10.510.10">
    <property type="entry name" value="Transferase(Phosphotransferase) domain 1"/>
    <property type="match status" value="1"/>
</dbReference>
<keyword evidence="8 10" id="KW-0472">Membrane</keyword>
<sequence length="702" mass="77571">MVMGMATLELIIAFHMRALVFFMWIFIPALSKNLLSCETTSPDASGYHCNAANTSKTQCDTFALIFINPYYSSLSNLTSYLGLNRFVVAEANGFSAETEFLSQGQPLLIPIDCKCKGSFYQAELTKIATKGESFYGVAKSLEGLTTCKAIRENNPGLSPWNLDDKVRLLIPLRCACPISSSQLVPQPRLLLSYPVSEGDSISSLASKFNITKEAIISANKIQSSSSQGFKPESLAPFDSILIPLNGKPILGPLAKPREPHSGFPATGIPVIRPHKKSKMLKTELWIGLVGVALGVLIAFAAAAFFVIRLKQKKNVDESSIKGGDSELQHLNLSARTTTTSDKKISFEGSQDTKILDSATTPRKMLLEIYTTEDMRKATEDFSSSNHIEGSVFHGRLNGKNMAIKRMKTAVASKIDLGLFRDALNHHGHPNILRLLGTSLIERSESETESESFLVFEFAKNGSLKDWLHGGLAIKNQFIASCYCFLTWSQRLKICLDVAMALQYMHHVMNPCYVHRNVKSRNIFLDEEFGAKIGNFGMAGCVENDAEDPRFYSTYPASWSLGYLAPEYVHQGIISPSIDIFAYGVVLLEVLSGETAISRPNDKEEGCVWLTDKIKSILMSENANELREWIDGALGENYSFDAAVSVANIARACVEEDYTLRPSAREIVDKLSRLVEELQDEEQHMLMSESSSKPLVEAVEINL</sequence>
<dbReference type="Pfam" id="PF23473">
    <property type="entry name" value="LysM3_LYK4_5"/>
    <property type="match status" value="1"/>
</dbReference>
<evidence type="ECO:0000256" key="6">
    <source>
        <dbReference type="ARBA" id="ARBA00022840"/>
    </source>
</evidence>
<evidence type="ECO:0000256" key="7">
    <source>
        <dbReference type="ARBA" id="ARBA00022989"/>
    </source>
</evidence>
<reference evidence="13 14" key="1">
    <citation type="submission" date="2024-01" db="EMBL/GenBank/DDBJ databases">
        <title>The genomes of 5 underutilized Papilionoideae crops provide insights into root nodulation and disease resistanc.</title>
        <authorList>
            <person name="Yuan L."/>
        </authorList>
    </citation>
    <scope>NUCLEOTIDE SEQUENCE [LARGE SCALE GENOMIC DNA]</scope>
    <source>
        <strain evidence="13">ZHUSHIDOU_FW_LH</strain>
        <tissue evidence="13">Leaf</tissue>
    </source>
</reference>
<name>A0AAN9ET45_CROPI</name>
<evidence type="ECO:0000256" key="10">
    <source>
        <dbReference type="SAM" id="Phobius"/>
    </source>
</evidence>
<feature type="domain" description="Protein kinase" evidence="11">
    <location>
        <begin position="377"/>
        <end position="686"/>
    </location>
</feature>
<dbReference type="SMART" id="SM00257">
    <property type="entry name" value="LysM"/>
    <property type="match status" value="1"/>
</dbReference>
<keyword evidence="6" id="KW-0067">ATP-binding</keyword>
<dbReference type="GO" id="GO:0005524">
    <property type="term" value="F:ATP binding"/>
    <property type="evidence" value="ECO:0007669"/>
    <property type="project" value="UniProtKB-KW"/>
</dbReference>